<dbReference type="AlphaFoldDB" id="A0A9J6RKM7"/>
<dbReference type="RefSeq" id="WP_258330695.1">
    <property type="nucleotide sequence ID" value="NZ_JAPTGG010000003.1"/>
</dbReference>
<protein>
    <submittedName>
        <fullName evidence="1">Lipopolysaccharide kinase InaA family protein</fullName>
    </submittedName>
</protein>
<dbReference type="Gene3D" id="1.10.510.10">
    <property type="entry name" value="Transferase(Phosphotransferase) domain 1"/>
    <property type="match status" value="1"/>
</dbReference>
<name>A0A9J6RKM7_9GAMM</name>
<accession>A0A9J6RKM7</accession>
<gene>
    <name evidence="1" type="ORF">O0V09_04980</name>
</gene>
<dbReference type="SUPFAM" id="SSF56112">
    <property type="entry name" value="Protein kinase-like (PK-like)"/>
    <property type="match status" value="1"/>
</dbReference>
<dbReference type="Proteomes" id="UP001069090">
    <property type="component" value="Unassembled WGS sequence"/>
</dbReference>
<keyword evidence="2" id="KW-1185">Reference proteome</keyword>
<dbReference type="GO" id="GO:0004672">
    <property type="term" value="F:protein kinase activity"/>
    <property type="evidence" value="ECO:0007669"/>
    <property type="project" value="InterPro"/>
</dbReference>
<keyword evidence="1" id="KW-0808">Transferase</keyword>
<dbReference type="InterPro" id="IPR008271">
    <property type="entry name" value="Ser/Thr_kinase_AS"/>
</dbReference>
<reference evidence="1 2" key="1">
    <citation type="submission" date="2022-12" db="EMBL/GenBank/DDBJ databases">
        <title>Dasania phycosphaerae sp. nov., isolated from particulate material of the south coast of Korea.</title>
        <authorList>
            <person name="Jiang Y."/>
        </authorList>
    </citation>
    <scope>NUCLEOTIDE SEQUENCE [LARGE SCALE GENOMIC DNA]</scope>
    <source>
        <strain evidence="1 2">GY-19</strain>
    </source>
</reference>
<comment type="caution">
    <text evidence="1">The sequence shown here is derived from an EMBL/GenBank/DDBJ whole genome shotgun (WGS) entry which is preliminary data.</text>
</comment>
<dbReference type="InterPro" id="IPR011009">
    <property type="entry name" value="Kinase-like_dom_sf"/>
</dbReference>
<keyword evidence="1" id="KW-0418">Kinase</keyword>
<dbReference type="EMBL" id="JAPTGG010000003">
    <property type="protein sequence ID" value="MCZ0864541.1"/>
    <property type="molecule type" value="Genomic_DNA"/>
</dbReference>
<dbReference type="PROSITE" id="PS00108">
    <property type="entry name" value="PROTEIN_KINASE_ST"/>
    <property type="match status" value="1"/>
</dbReference>
<evidence type="ECO:0000313" key="1">
    <source>
        <dbReference type="EMBL" id="MCZ0864541.1"/>
    </source>
</evidence>
<sequence>MRSIVTDAGDKIYCADRLWLNYFVASDMSLAQHLAGATLLKGDDKIKAVLLDKPSLFIKCYSAMSCLQRLRSALGKSRAKHVYSISMRLAAAGVPVAKPIAYGYNGYCWAKDSYFLCEAFAGGCLDLKQLYYSQRWCGVDVRQLLTDIAKALAAMHKANLCHGDLKWSNIIVAENGQDFWFVDLDGAKSSWFNKKDSGRDLARFLVNAKEFALSEDLQGAFLQAYAEQRDCELKMIKQWLAPAYEKLAVRHRSKYQSKI</sequence>
<dbReference type="Pfam" id="PF06293">
    <property type="entry name" value="Kdo"/>
    <property type="match status" value="1"/>
</dbReference>
<proteinExistence type="predicted"/>
<organism evidence="1 2">
    <name type="scientific">Dasania phycosphaerae</name>
    <dbReference type="NCBI Taxonomy" id="2950436"/>
    <lineage>
        <taxon>Bacteria</taxon>
        <taxon>Pseudomonadati</taxon>
        <taxon>Pseudomonadota</taxon>
        <taxon>Gammaproteobacteria</taxon>
        <taxon>Cellvibrionales</taxon>
        <taxon>Spongiibacteraceae</taxon>
        <taxon>Dasania</taxon>
    </lineage>
</organism>
<evidence type="ECO:0000313" key="2">
    <source>
        <dbReference type="Proteomes" id="UP001069090"/>
    </source>
</evidence>